<name>A0A6G7PW54_9BACT</name>
<dbReference type="Gene3D" id="3.40.50.2300">
    <property type="match status" value="1"/>
</dbReference>
<dbReference type="InterPro" id="IPR005467">
    <property type="entry name" value="His_kinase_dom"/>
</dbReference>
<evidence type="ECO:0000256" key="6">
    <source>
        <dbReference type="ARBA" id="ARBA00022777"/>
    </source>
</evidence>
<dbReference type="SMART" id="SM00091">
    <property type="entry name" value="PAS"/>
    <property type="match status" value="2"/>
</dbReference>
<dbReference type="Pfam" id="PF00512">
    <property type="entry name" value="HisKA"/>
    <property type="match status" value="1"/>
</dbReference>
<dbReference type="InterPro" id="IPR036890">
    <property type="entry name" value="HATPase_C_sf"/>
</dbReference>
<dbReference type="InterPro" id="IPR001789">
    <property type="entry name" value="Sig_transdc_resp-reg_receiver"/>
</dbReference>
<protein>
    <recommendedName>
        <fullName evidence="2">histidine kinase</fullName>
        <ecNumber evidence="2">2.7.13.3</ecNumber>
    </recommendedName>
</protein>
<dbReference type="GO" id="GO:0005524">
    <property type="term" value="F:ATP binding"/>
    <property type="evidence" value="ECO:0007669"/>
    <property type="project" value="UniProtKB-KW"/>
</dbReference>
<dbReference type="SMART" id="SM00388">
    <property type="entry name" value="HisKA"/>
    <property type="match status" value="1"/>
</dbReference>
<dbReference type="EC" id="2.7.13.3" evidence="2"/>
<dbReference type="SUPFAM" id="SSF55785">
    <property type="entry name" value="PYP-like sensor domain (PAS domain)"/>
    <property type="match status" value="2"/>
</dbReference>
<keyword evidence="4" id="KW-0808">Transferase</keyword>
<dbReference type="InterPro" id="IPR003594">
    <property type="entry name" value="HATPase_dom"/>
</dbReference>
<dbReference type="Gene3D" id="1.10.287.130">
    <property type="match status" value="1"/>
</dbReference>
<dbReference type="Gene3D" id="3.30.450.20">
    <property type="entry name" value="PAS domain"/>
    <property type="match status" value="2"/>
</dbReference>
<keyword evidence="8" id="KW-0902">Two-component regulatory system</keyword>
<dbReference type="InterPro" id="IPR036097">
    <property type="entry name" value="HisK_dim/P_sf"/>
</dbReference>
<evidence type="ECO:0000256" key="8">
    <source>
        <dbReference type="ARBA" id="ARBA00023012"/>
    </source>
</evidence>
<dbReference type="SUPFAM" id="SSF47384">
    <property type="entry name" value="Homodimeric domain of signal transducing histidine kinase"/>
    <property type="match status" value="1"/>
</dbReference>
<dbReference type="PROSITE" id="PS50112">
    <property type="entry name" value="PAS"/>
    <property type="match status" value="1"/>
</dbReference>
<dbReference type="InterPro" id="IPR003661">
    <property type="entry name" value="HisK_dim/P_dom"/>
</dbReference>
<evidence type="ECO:0000256" key="3">
    <source>
        <dbReference type="ARBA" id="ARBA00022553"/>
    </source>
</evidence>
<evidence type="ECO:0000256" key="2">
    <source>
        <dbReference type="ARBA" id="ARBA00012438"/>
    </source>
</evidence>
<dbReference type="PANTHER" id="PTHR43065">
    <property type="entry name" value="SENSOR HISTIDINE KINASE"/>
    <property type="match status" value="1"/>
</dbReference>
<keyword evidence="7" id="KW-0067">ATP-binding</keyword>
<gene>
    <name evidence="9" type="ORF">G4V39_05060</name>
</gene>
<dbReference type="CDD" id="cd00130">
    <property type="entry name" value="PAS"/>
    <property type="match status" value="1"/>
</dbReference>
<dbReference type="SUPFAM" id="SSF55874">
    <property type="entry name" value="ATPase domain of HSP90 chaperone/DNA topoisomerase II/histidine kinase"/>
    <property type="match status" value="1"/>
</dbReference>
<dbReference type="PRINTS" id="PR00344">
    <property type="entry name" value="BCTRLSENSOR"/>
</dbReference>
<evidence type="ECO:0000256" key="4">
    <source>
        <dbReference type="ARBA" id="ARBA00022679"/>
    </source>
</evidence>
<dbReference type="NCBIfam" id="TIGR00229">
    <property type="entry name" value="sensory_box"/>
    <property type="match status" value="1"/>
</dbReference>
<dbReference type="Gene3D" id="3.30.565.10">
    <property type="entry name" value="Histidine kinase-like ATPase, C-terminal domain"/>
    <property type="match status" value="1"/>
</dbReference>
<dbReference type="GO" id="GO:0000155">
    <property type="term" value="F:phosphorelay sensor kinase activity"/>
    <property type="evidence" value="ECO:0007669"/>
    <property type="project" value="InterPro"/>
</dbReference>
<dbReference type="AlphaFoldDB" id="A0A6G7PW54"/>
<evidence type="ECO:0000313" key="9">
    <source>
        <dbReference type="EMBL" id="QIJ71678.1"/>
    </source>
</evidence>
<dbReference type="InterPro" id="IPR000014">
    <property type="entry name" value="PAS"/>
</dbReference>
<dbReference type="EMBL" id="CP048877">
    <property type="protein sequence ID" value="QIJ71678.1"/>
    <property type="molecule type" value="Genomic_DNA"/>
</dbReference>
<dbReference type="SUPFAM" id="SSF52172">
    <property type="entry name" value="CheY-like"/>
    <property type="match status" value="1"/>
</dbReference>
<dbReference type="CDD" id="cd00082">
    <property type="entry name" value="HisKA"/>
    <property type="match status" value="1"/>
</dbReference>
<dbReference type="SMART" id="SM00387">
    <property type="entry name" value="HATPase_c"/>
    <property type="match status" value="1"/>
</dbReference>
<sequence length="692" mass="77047">MFERCDLFDRCPRPVLALFLGLFIWGLGALADLLIFHRGVISVPPAFHEVWLHLVTILAVGGFALFFHYRFRKSSDEGLACDLILNSINEAVSLIDPQTFKIIEANRLFLQEVGLEREEVLGQTCYRLTHHRESPCQPPDCPCPVFYTLETGEPAIFEHVHRGPQGEKRYVEVSSIPIKSPSGQIRHIVHIARDLTHRRLAEEEIRRLLEKIQRIMDSVPEGVLLLDEGLLVEVVNPLGKEYLDLLADFDSQGRLRRLAGRPVVELLKGEIQELEIKEPSPRTFTVATRPLQAGGQQKGWVVVVREVTLERQLRDRALAQEKLAAVGQLAAGIAHDFNNLLTSIISFAELLKLDPGIPPETQKRLDLIISQGQRAADLTRQILDYSRRSVLKMAPLELSAFLKDLALFLKRTIPENIELRLEIPPGRYTVAADASKLQQALINLALNARDAMPKGGVITLALSRLKVSPKELTPCEDMAPGEWISISVSDTGEGIPPEILPHIFEPFFTTKERGRGTGLGLAQVEGIIRQHRGCLTVETASGQGTTMTIFLKAIKEIALETKAGGGLVPGRGQEILLVEDEESVLEALKASLEALGYQVTVARDGLEALKIYSKRANEIALVLTDMVMPRMNGLELLENLRRLDPQVRIVLLSGYPLGEDHHFLEGLKKVAWLQKPARIEELSQTIARVLSS</sequence>
<evidence type="ECO:0000313" key="10">
    <source>
        <dbReference type="Proteomes" id="UP000502179"/>
    </source>
</evidence>
<organism evidence="9 10">
    <name type="scientific">Thermosulfuriphilus ammonigenes</name>
    <dbReference type="NCBI Taxonomy" id="1936021"/>
    <lineage>
        <taxon>Bacteria</taxon>
        <taxon>Pseudomonadati</taxon>
        <taxon>Thermodesulfobacteriota</taxon>
        <taxon>Thermodesulfobacteria</taxon>
        <taxon>Thermodesulfobacteriales</taxon>
        <taxon>Thermodesulfobacteriaceae</taxon>
        <taxon>Thermosulfuriphilus</taxon>
    </lineage>
</organism>
<dbReference type="PROSITE" id="PS50109">
    <property type="entry name" value="HIS_KIN"/>
    <property type="match status" value="1"/>
</dbReference>
<dbReference type="Pfam" id="PF00072">
    <property type="entry name" value="Response_reg"/>
    <property type="match status" value="1"/>
</dbReference>
<dbReference type="PANTHER" id="PTHR43065:SF46">
    <property type="entry name" value="C4-DICARBOXYLATE TRANSPORT SENSOR PROTEIN DCTB"/>
    <property type="match status" value="1"/>
</dbReference>
<dbReference type="PROSITE" id="PS50113">
    <property type="entry name" value="PAC"/>
    <property type="match status" value="1"/>
</dbReference>
<dbReference type="Pfam" id="PF13426">
    <property type="entry name" value="PAS_9"/>
    <property type="match status" value="1"/>
</dbReference>
<dbReference type="Proteomes" id="UP000502179">
    <property type="component" value="Chromosome"/>
</dbReference>
<accession>A0A6G7PW54</accession>
<evidence type="ECO:0000256" key="7">
    <source>
        <dbReference type="ARBA" id="ARBA00022840"/>
    </source>
</evidence>
<dbReference type="Pfam" id="PF02518">
    <property type="entry name" value="HATPase_c"/>
    <property type="match status" value="1"/>
</dbReference>
<dbReference type="InterPro" id="IPR011006">
    <property type="entry name" value="CheY-like_superfamily"/>
</dbReference>
<dbReference type="InterPro" id="IPR035965">
    <property type="entry name" value="PAS-like_dom_sf"/>
</dbReference>
<dbReference type="RefSeq" id="WP_166031896.1">
    <property type="nucleotide sequence ID" value="NZ_CP048877.1"/>
</dbReference>
<keyword evidence="5" id="KW-0547">Nucleotide-binding</keyword>
<keyword evidence="6" id="KW-0418">Kinase</keyword>
<dbReference type="InterPro" id="IPR004358">
    <property type="entry name" value="Sig_transdc_His_kin-like_C"/>
</dbReference>
<dbReference type="Pfam" id="PF13188">
    <property type="entry name" value="PAS_8"/>
    <property type="match status" value="1"/>
</dbReference>
<dbReference type="InterPro" id="IPR000700">
    <property type="entry name" value="PAS-assoc_C"/>
</dbReference>
<evidence type="ECO:0000256" key="5">
    <source>
        <dbReference type="ARBA" id="ARBA00022741"/>
    </source>
</evidence>
<proteinExistence type="predicted"/>
<dbReference type="PROSITE" id="PS50110">
    <property type="entry name" value="RESPONSE_REGULATORY"/>
    <property type="match status" value="1"/>
</dbReference>
<dbReference type="KEGG" id="tav:G4V39_05060"/>
<dbReference type="SMART" id="SM00448">
    <property type="entry name" value="REC"/>
    <property type="match status" value="1"/>
</dbReference>
<keyword evidence="3" id="KW-0597">Phosphoprotein</keyword>
<keyword evidence="10" id="KW-1185">Reference proteome</keyword>
<evidence type="ECO:0000256" key="1">
    <source>
        <dbReference type="ARBA" id="ARBA00000085"/>
    </source>
</evidence>
<comment type="catalytic activity">
    <reaction evidence="1">
        <text>ATP + protein L-histidine = ADP + protein N-phospho-L-histidine.</text>
        <dbReference type="EC" id="2.7.13.3"/>
    </reaction>
</comment>
<reference evidence="9 10" key="1">
    <citation type="submission" date="2020-02" db="EMBL/GenBank/DDBJ databases">
        <title>Genome analysis of Thermosulfuriphilus ammonigenes ST65T, an anaerobic thermophilic chemolithoautotrophic bacterium isolated from a deep-sea hydrothermal vent.</title>
        <authorList>
            <person name="Slobodkina G."/>
            <person name="Allioux M."/>
            <person name="Merkel A."/>
            <person name="Alain K."/>
            <person name="Jebbar M."/>
            <person name="Slobodkin A."/>
        </authorList>
    </citation>
    <scope>NUCLEOTIDE SEQUENCE [LARGE SCALE GENOMIC DNA]</scope>
    <source>
        <strain evidence="9 10">ST65</strain>
    </source>
</reference>